<evidence type="ECO:0000313" key="2">
    <source>
        <dbReference type="EMBL" id="CAE1314775.1"/>
    </source>
</evidence>
<dbReference type="OrthoDB" id="6160173at2759"/>
<reference evidence="2" key="1">
    <citation type="submission" date="2021-01" db="EMBL/GenBank/DDBJ databases">
        <authorList>
            <person name="Li R."/>
            <person name="Bekaert M."/>
        </authorList>
    </citation>
    <scope>NUCLEOTIDE SEQUENCE</scope>
    <source>
        <strain evidence="2">Farmed</strain>
    </source>
</reference>
<name>A0A812E0A0_ACAPH</name>
<keyword evidence="3" id="KW-1185">Reference proteome</keyword>
<dbReference type="PANTHER" id="PTHR47027">
    <property type="entry name" value="REVERSE TRANSCRIPTASE DOMAIN-CONTAINING PROTEIN"/>
    <property type="match status" value="1"/>
</dbReference>
<sequence length="204" mass="24167">MVVPTLLYGYECWTLYRRQIKLLEIFHIRCLQRILRITWKDKIPHTEVLQRAEVVNIEAIIRQRLLRWVGHVRMSGSRLAKIVFYGELEIGRRPRGDPKKRFRDYIKRVLVSCNIDPTQVENLAKDRVGCRSHCVTGMAHFEEERREALKGRRRQRHLQPADSAPGMFPCQLCQRACHSQIGLLSHLASHRRRSLKDGQRRRQQ</sequence>
<dbReference type="PROSITE" id="PS00028">
    <property type="entry name" value="ZINC_FINGER_C2H2_1"/>
    <property type="match status" value="1"/>
</dbReference>
<dbReference type="Proteomes" id="UP000597762">
    <property type="component" value="Unassembled WGS sequence"/>
</dbReference>
<evidence type="ECO:0000259" key="1">
    <source>
        <dbReference type="PROSITE" id="PS00028"/>
    </source>
</evidence>
<organism evidence="2 3">
    <name type="scientific">Acanthosepion pharaonis</name>
    <name type="common">Pharaoh cuttlefish</name>
    <name type="synonym">Sepia pharaonis</name>
    <dbReference type="NCBI Taxonomy" id="158019"/>
    <lineage>
        <taxon>Eukaryota</taxon>
        <taxon>Metazoa</taxon>
        <taxon>Spiralia</taxon>
        <taxon>Lophotrochozoa</taxon>
        <taxon>Mollusca</taxon>
        <taxon>Cephalopoda</taxon>
        <taxon>Coleoidea</taxon>
        <taxon>Decapodiformes</taxon>
        <taxon>Sepiida</taxon>
        <taxon>Sepiina</taxon>
        <taxon>Sepiidae</taxon>
        <taxon>Acanthosepion</taxon>
    </lineage>
</organism>
<dbReference type="EMBL" id="CAHIKZ030004732">
    <property type="protein sequence ID" value="CAE1314775.1"/>
    <property type="molecule type" value="Genomic_DNA"/>
</dbReference>
<gene>
    <name evidence="2" type="ORF">SPHA_65765</name>
</gene>
<feature type="domain" description="C2H2-type" evidence="1">
    <location>
        <begin position="170"/>
        <end position="190"/>
    </location>
</feature>
<protein>
    <recommendedName>
        <fullName evidence="1">C2H2-type domain-containing protein</fullName>
    </recommendedName>
</protein>
<comment type="caution">
    <text evidence="2">The sequence shown here is derived from an EMBL/GenBank/DDBJ whole genome shotgun (WGS) entry which is preliminary data.</text>
</comment>
<proteinExistence type="predicted"/>
<evidence type="ECO:0000313" key="3">
    <source>
        <dbReference type="Proteomes" id="UP000597762"/>
    </source>
</evidence>
<dbReference type="AlphaFoldDB" id="A0A812E0A0"/>
<accession>A0A812E0A0</accession>
<dbReference type="PANTHER" id="PTHR47027:SF30">
    <property type="entry name" value="THAP-TYPE DOMAIN-CONTAINING PROTEIN"/>
    <property type="match status" value="1"/>
</dbReference>
<dbReference type="InterPro" id="IPR013087">
    <property type="entry name" value="Znf_C2H2_type"/>
</dbReference>